<reference evidence="3" key="1">
    <citation type="submission" date="2021-03" db="EMBL/GenBank/DDBJ databases">
        <title>Comparative genomics and phylogenomic investigation of the class Geoglossomycetes provide insights into ecological specialization and systematics.</title>
        <authorList>
            <person name="Melie T."/>
            <person name="Pirro S."/>
            <person name="Miller A.N."/>
            <person name="Quandt A."/>
        </authorList>
    </citation>
    <scope>NUCLEOTIDE SEQUENCE</scope>
    <source>
        <strain evidence="3">CAQ_001_2017</strain>
    </source>
</reference>
<feature type="compositionally biased region" description="Low complexity" evidence="2">
    <location>
        <begin position="699"/>
        <end position="710"/>
    </location>
</feature>
<feature type="compositionally biased region" description="Polar residues" evidence="2">
    <location>
        <begin position="1154"/>
        <end position="1165"/>
    </location>
</feature>
<feature type="compositionally biased region" description="Polar residues" evidence="2">
    <location>
        <begin position="1240"/>
        <end position="1254"/>
    </location>
</feature>
<feature type="compositionally biased region" description="Gly residues" evidence="2">
    <location>
        <begin position="1888"/>
        <end position="1897"/>
    </location>
</feature>
<feature type="compositionally biased region" description="Basic and acidic residues" evidence="2">
    <location>
        <begin position="765"/>
        <end position="778"/>
    </location>
</feature>
<gene>
    <name evidence="3" type="ORF">GP486_001045</name>
</gene>
<feature type="region of interest" description="Disordered" evidence="2">
    <location>
        <begin position="1334"/>
        <end position="1462"/>
    </location>
</feature>
<feature type="compositionally biased region" description="Pro residues" evidence="2">
    <location>
        <begin position="504"/>
        <end position="513"/>
    </location>
</feature>
<feature type="compositionally biased region" description="Polar residues" evidence="2">
    <location>
        <begin position="755"/>
        <end position="764"/>
    </location>
</feature>
<feature type="compositionally biased region" description="Low complexity" evidence="2">
    <location>
        <begin position="575"/>
        <end position="602"/>
    </location>
</feature>
<feature type="compositionally biased region" description="Polar residues" evidence="2">
    <location>
        <begin position="1334"/>
        <end position="1348"/>
    </location>
</feature>
<feature type="compositionally biased region" description="Pro residues" evidence="2">
    <location>
        <begin position="60"/>
        <end position="69"/>
    </location>
</feature>
<organism evidence="3 4">
    <name type="scientific">Trichoglossum hirsutum</name>
    <dbReference type="NCBI Taxonomy" id="265104"/>
    <lineage>
        <taxon>Eukaryota</taxon>
        <taxon>Fungi</taxon>
        <taxon>Dikarya</taxon>
        <taxon>Ascomycota</taxon>
        <taxon>Pezizomycotina</taxon>
        <taxon>Geoglossomycetes</taxon>
        <taxon>Geoglossales</taxon>
        <taxon>Geoglossaceae</taxon>
        <taxon>Trichoglossum</taxon>
    </lineage>
</organism>
<feature type="compositionally biased region" description="Polar residues" evidence="2">
    <location>
        <begin position="1364"/>
        <end position="1373"/>
    </location>
</feature>
<evidence type="ECO:0000256" key="2">
    <source>
        <dbReference type="SAM" id="MobiDB-lite"/>
    </source>
</evidence>
<feature type="compositionally biased region" description="Polar residues" evidence="2">
    <location>
        <begin position="382"/>
        <end position="397"/>
    </location>
</feature>
<feature type="compositionally biased region" description="Pro residues" evidence="2">
    <location>
        <begin position="205"/>
        <end position="214"/>
    </location>
</feature>
<feature type="compositionally biased region" description="Low complexity" evidence="2">
    <location>
        <begin position="104"/>
        <end position="116"/>
    </location>
</feature>
<evidence type="ECO:0000313" key="3">
    <source>
        <dbReference type="EMBL" id="KAH0565565.1"/>
    </source>
</evidence>
<comment type="caution">
    <text evidence="3">The sequence shown here is derived from an EMBL/GenBank/DDBJ whole genome shotgun (WGS) entry which is preliminary data.</text>
</comment>
<feature type="region of interest" description="Disordered" evidence="2">
    <location>
        <begin position="1136"/>
        <end position="1321"/>
    </location>
</feature>
<feature type="compositionally biased region" description="Low complexity" evidence="2">
    <location>
        <begin position="616"/>
        <end position="651"/>
    </location>
</feature>
<proteinExistence type="predicted"/>
<sequence>MSNYVYNVPPPYQHAGAALQNSQSGQYNYQQPPPGSTLGEAPAPTGALPNTAGNQYQYQVPPPVPPPPASFNTTSPPQGRWENPPPSQQQSWNPPAPQPPAPAAPVAAYNPGAYGPMPGAQQASSSPTRFSPSNSGISSGASNAGAGYNQNVQSNQGQSYGYGAVPQQPATAPPQKQYQYQPPSGQQWPQQQGSTSGQEPSHQQRPPPPLPPRPASVIGSNRPGSVIYAPQDQLHSSPVQTNAQLPQPTQTPQRHQSLHTIPGSAPQNVQSQHQQSDYYSQYQNQNQAPAPPPPKPQGYQQDGGQNQETQALYSNQQIQGYNSQPQGQTNQQPPSTGYQYNQSQGQSQVQQQPSQYGQYDTSAAPPIPSKTADGGYFPPMNQPQQGQNASQRYSTNITDLATDSTTSLDGWVASPNESRPVYVPPSLTGQGVSAYQPSNANPQPGVYIPPPPDNVPVWSQQQHAPLAPPQGAKRFKYTPPVLHPDYQPGGSKYNPQQAVQPTQPYQPDPPPQQQQPQGWATQPIEAQYPGQPGVEGWNQQVGGWQSVSHGDMTGVPSGAPPESQVSWGQQQEPLQGQNYQSQQTQQHQQQQHQQQHQSWGEHQVQHPPLSHDQQPHRTQQPPEQQQPIQAVSASIHSQDQQQQHQPHMSISEPYENANSYEAQRPPVTSPPGQNTVSPISQNPDAGQTSNEEKDGNTPLVSSNALSASALGFGGPGDWEHFGLSAEDESVDDTALTTKKDDPASPPENAMVELPASSSPTISSKEQPKTTHKNSRESEAWPTPPAPAPSMLNRTGSSVTAAVHDGGRYVPTPPPNNTSTHPHPERGASIVSIEDHDQSGSIDGAVQAWARQSQLTQQQRREAESQHLPCHPAAGQSFAIDDGAPSSPISQRESTIGHSDGNRSETPTQIQFTQQQQQHQGGNTSNTLASTSQSFVVDDGISGYHQQHEPNVSAFSQPTLPKKEAPIPLPAVSQSFVMDDGGWLGSAQVHEPTASAQAIEKPQTSVQAKPVPASQSFTVDDGSSYPVKAQQSTSPIKDPSPQQPLVQAVIQPVTASHPGFVVEDGVLSSQQLQPDSKKHVVSEPAALYPNLDPWYRASLERYAAMVNAESLAATDEERTKLFTDFMIEESRLRGVRYGVGIGPRDNGGGNRSEPGPSTQQTETSPQRGRRMTKPVSTDIPPAAEDDIEYSPGGRPRLRSQSAAGVHGTGSRSGTGISHPQRESVPKSSQSPATPPPPSQKYTVTAPSEQTNQPLSPSLDAPIPIESSEFKPPGTVAPSSPPEKQGNGSRPITPGSPKSSGSAPEKPAYIPFRPPAVEGPKISESLYKPYTPISSIAMNTNNQSTPATTDTKSKQPAYVPFAPPSSADTSSNANYGNARGSLPRKTSLDSASQRFKSGITKGREDMLQEGGNGRPAANNRTTASTPRRGDTIDVATARDMTGTAKRKHPEPILPSPTKRDSISQQGKDLIVDLERILPSNRAPKADGSVYIAPIKKCMDALPDDTNFIGDTIAAWEVKAKKVREAHDRERRIRQEEQEEHTDQLFSDKQIGYGDISALEEDFKLAEREKKSREDKEEYDSFVNEVFSRGYDHFQEEIKQLMEQYVNCMDLMKDAIAGKEALEAHNDKPDLSQIMAVFVALHKKIESRHEAVFQVVMERDKRFKKTIIQPLYSAGNIPEVKKMEKHFDEADKKSALEAAKKRDQRAKKFMQLIEENTVNTLRKDLNLMDEITQAVHKILLAPPPRGGNRSEVAKAFSDELVFAQTTLKVLAKKSEALMQSFHTAALEINAAEYDVSHASARLNNESPDTINRLREDMLKENDLLSKDLERRVSAVREDFQKANDEIVTLLSRLEKLKVSAATEQGSPENEDPEHKVRMKAALEEAKKRNAGSGGGPEDFS</sequence>
<feature type="compositionally biased region" description="Polar residues" evidence="2">
    <location>
        <begin position="670"/>
        <end position="689"/>
    </location>
</feature>
<feature type="compositionally biased region" description="Polar residues" evidence="2">
    <location>
        <begin position="537"/>
        <end position="548"/>
    </location>
</feature>
<name>A0A9P8LHN2_9PEZI</name>
<feature type="compositionally biased region" description="Low complexity" evidence="2">
    <location>
        <begin position="124"/>
        <end position="151"/>
    </location>
</feature>
<feature type="compositionally biased region" description="Polar residues" evidence="2">
    <location>
        <begin position="1001"/>
        <end position="1017"/>
    </location>
</feature>
<feature type="coiled-coil region" evidence="1">
    <location>
        <begin position="1516"/>
        <end position="1573"/>
    </location>
</feature>
<evidence type="ECO:0000313" key="4">
    <source>
        <dbReference type="Proteomes" id="UP000750711"/>
    </source>
</evidence>
<feature type="compositionally biased region" description="Polar residues" evidence="2">
    <location>
        <begin position="1284"/>
        <end position="1300"/>
    </location>
</feature>
<feature type="compositionally biased region" description="Low complexity" evidence="2">
    <location>
        <begin position="270"/>
        <end position="288"/>
    </location>
</feature>
<feature type="compositionally biased region" description="Polar residues" evidence="2">
    <location>
        <begin position="886"/>
        <end position="896"/>
    </location>
</feature>
<accession>A0A9P8LHN2</accession>
<feature type="compositionally biased region" description="Low complexity" evidence="2">
    <location>
        <begin position="337"/>
        <end position="359"/>
    </location>
</feature>
<feature type="compositionally biased region" description="Polar residues" evidence="2">
    <location>
        <begin position="563"/>
        <end position="574"/>
    </location>
</feature>
<dbReference type="EMBL" id="JAGHQM010000081">
    <property type="protein sequence ID" value="KAH0565565.1"/>
    <property type="molecule type" value="Genomic_DNA"/>
</dbReference>
<keyword evidence="4" id="KW-1185">Reference proteome</keyword>
<dbReference type="Proteomes" id="UP000750711">
    <property type="component" value="Unassembled WGS sequence"/>
</dbReference>
<feature type="compositionally biased region" description="Polar residues" evidence="2">
    <location>
        <begin position="233"/>
        <end position="269"/>
    </location>
</feature>
<feature type="region of interest" description="Disordered" evidence="2">
    <location>
        <begin position="1"/>
        <end position="927"/>
    </location>
</feature>
<feature type="compositionally biased region" description="Polar residues" evidence="2">
    <location>
        <begin position="306"/>
        <end position="336"/>
    </location>
</feature>
<feature type="region of interest" description="Disordered" evidence="2">
    <location>
        <begin position="1878"/>
        <end position="1897"/>
    </location>
</feature>
<feature type="compositionally biased region" description="Low complexity" evidence="2">
    <location>
        <begin position="905"/>
        <end position="919"/>
    </location>
</feature>
<keyword evidence="1" id="KW-0175">Coiled coil</keyword>
<feature type="compositionally biased region" description="Low complexity" evidence="2">
    <location>
        <begin position="20"/>
        <end position="30"/>
    </location>
</feature>
<feature type="compositionally biased region" description="Low complexity" evidence="2">
    <location>
        <begin position="166"/>
        <end position="198"/>
    </location>
</feature>
<feature type="compositionally biased region" description="Low complexity" evidence="2">
    <location>
        <begin position="398"/>
        <end position="409"/>
    </location>
</feature>
<evidence type="ECO:0000256" key="1">
    <source>
        <dbReference type="SAM" id="Coils"/>
    </source>
</evidence>
<feature type="compositionally biased region" description="Gly residues" evidence="2">
    <location>
        <begin position="1136"/>
        <end position="1149"/>
    </location>
</feature>
<feature type="compositionally biased region" description="Polar residues" evidence="2">
    <location>
        <begin position="427"/>
        <end position="442"/>
    </location>
</feature>
<feature type="region of interest" description="Disordered" evidence="2">
    <location>
        <begin position="992"/>
        <end position="1041"/>
    </location>
</feature>
<protein>
    <submittedName>
        <fullName evidence="3">Uncharacterized protein</fullName>
    </submittedName>
</protein>
<feature type="compositionally biased region" description="Pro residues" evidence="2">
    <location>
        <begin position="94"/>
        <end position="103"/>
    </location>
</feature>